<gene>
    <name evidence="2" type="ordered locus">BcerKBAB4_5290</name>
</gene>
<accession>A9VVH0</accession>
<dbReference type="HOGENOM" id="CLU_2950374_0_0_9"/>
<name>A9VVH0_BACMK</name>
<keyword evidence="1" id="KW-0472">Membrane</keyword>
<evidence type="ECO:0000313" key="3">
    <source>
        <dbReference type="Proteomes" id="UP000002154"/>
    </source>
</evidence>
<evidence type="ECO:0000256" key="1">
    <source>
        <dbReference type="SAM" id="Phobius"/>
    </source>
</evidence>
<dbReference type="AlphaFoldDB" id="A9VVH0"/>
<proteinExistence type="predicted"/>
<sequence>MKNMMVGRMFMWLGAGAFAIGVRYSVSGNPVSEFIQYAVAMFAMSYGMNLIVKGGKEIDNK</sequence>
<dbReference type="Proteomes" id="UP000002154">
    <property type="component" value="Plasmid pBWB403"/>
</dbReference>
<protein>
    <submittedName>
        <fullName evidence="2">Uncharacterized protein</fullName>
    </submittedName>
</protein>
<dbReference type="EMBL" id="CP000906">
    <property type="protein sequence ID" value="ABY46785.1"/>
    <property type="molecule type" value="Genomic_DNA"/>
</dbReference>
<dbReference type="KEGG" id="bwe:BcerKBAB4_5290"/>
<feature type="transmembrane region" description="Helical" evidence="1">
    <location>
        <begin position="35"/>
        <end position="52"/>
    </location>
</feature>
<keyword evidence="2" id="KW-0614">Plasmid</keyword>
<geneLocation type="plasmid" evidence="2 3">
    <name>pBWB403</name>
</geneLocation>
<dbReference type="RefSeq" id="WP_012260022.1">
    <property type="nucleotide sequence ID" value="NC_010182.1"/>
</dbReference>
<organism evidence="2 3">
    <name type="scientific">Bacillus mycoides (strain KBAB4)</name>
    <name type="common">Bacillus weihenstephanensis</name>
    <dbReference type="NCBI Taxonomy" id="315730"/>
    <lineage>
        <taxon>Bacteria</taxon>
        <taxon>Bacillati</taxon>
        <taxon>Bacillota</taxon>
        <taxon>Bacilli</taxon>
        <taxon>Bacillales</taxon>
        <taxon>Bacillaceae</taxon>
        <taxon>Bacillus</taxon>
        <taxon>Bacillus cereus group</taxon>
    </lineage>
</organism>
<evidence type="ECO:0000313" key="2">
    <source>
        <dbReference type="EMBL" id="ABY46785.1"/>
    </source>
</evidence>
<reference evidence="2 3" key="1">
    <citation type="journal article" date="2008" name="Chem. Biol. Interact.">
        <title>Extending the Bacillus cereus group genomics to putative food-borne pathogens of different toxicity.</title>
        <authorList>
            <person name="Lapidus A."/>
            <person name="Goltsman E."/>
            <person name="Auger S."/>
            <person name="Galleron N."/>
            <person name="Segurens B."/>
            <person name="Dossat C."/>
            <person name="Land M.L."/>
            <person name="Broussolle V."/>
            <person name="Brillard J."/>
            <person name="Guinebretiere M.H."/>
            <person name="Sanchis V."/>
            <person name="Nguen-The C."/>
            <person name="Lereclus D."/>
            <person name="Richardson P."/>
            <person name="Wincker P."/>
            <person name="Weissenbach J."/>
            <person name="Ehrlich S.D."/>
            <person name="Sorokin A."/>
        </authorList>
    </citation>
    <scope>NUCLEOTIDE SEQUENCE [LARGE SCALE GENOMIC DNA]</scope>
    <source>
        <strain evidence="3">KBAB4</strain>
        <plasmid evidence="2 3">pBWB403</plasmid>
    </source>
</reference>
<keyword evidence="1" id="KW-0812">Transmembrane</keyword>
<keyword evidence="1" id="KW-1133">Transmembrane helix</keyword>